<comment type="caution">
    <text evidence="2">The sequence shown here is derived from an EMBL/GenBank/DDBJ whole genome shotgun (WGS) entry which is preliminary data.</text>
</comment>
<gene>
    <name evidence="2" type="ORF">MSAN_01182500</name>
</gene>
<sequence>MKQHLPVLPADIWECVASFLSLWELLPLISVNRALYNIVLDMKYREIHWDKLDDHMAKTLVRLRTPSVARRVRRLHIRAWFIEYLIRKEAFTPHSYVMSSKRWISQYLQLPPRITPSTGGKSSSAGNILESMTRAVRLMTHVTEYSFEWCDLSPTPEILQFLSAARTTFGVSLRKLVLHAQLGNFATLLTTVDFENLEELELFLDHDHSVGAHCADLLRGCIAPFVNHFRRTLTSLLISSASNVDVVPLLDALQEVPHLHKLVGRFAFDTVHLSDPGGLVKILRTNTDTLSNVELGWSSAAASKSDSDADHQPVPVLSTWADFSAEVVADPLVLANLTSFKLPCLSTFDATLRCLRRSADMLTSLYLVDHFLGDQELTDLVGVFSHRPFDAGLQTLSPGLQSLGLVLTPTSVAVISDREEMGYPTRYLGGRSYPDWALSNLGIWEKRFIDTAHTVPKELKVMQHLARCIPGLQTFKGEPKSEGKVCRAWLEEVLVLEVVPID</sequence>
<keyword evidence="3" id="KW-1185">Reference proteome</keyword>
<protein>
    <recommendedName>
        <fullName evidence="1">F-box domain-containing protein</fullName>
    </recommendedName>
</protein>
<evidence type="ECO:0000313" key="2">
    <source>
        <dbReference type="EMBL" id="KAF7361491.1"/>
    </source>
</evidence>
<feature type="domain" description="F-box" evidence="1">
    <location>
        <begin position="2"/>
        <end position="52"/>
    </location>
</feature>
<dbReference type="PROSITE" id="PS50181">
    <property type="entry name" value="FBOX"/>
    <property type="match status" value="1"/>
</dbReference>
<dbReference type="SMART" id="SM00256">
    <property type="entry name" value="FBOX"/>
    <property type="match status" value="1"/>
</dbReference>
<dbReference type="EMBL" id="JACAZH010000008">
    <property type="protein sequence ID" value="KAF7361491.1"/>
    <property type="molecule type" value="Genomic_DNA"/>
</dbReference>
<evidence type="ECO:0000259" key="1">
    <source>
        <dbReference type="PROSITE" id="PS50181"/>
    </source>
</evidence>
<proteinExistence type="predicted"/>
<reference evidence="2" key="1">
    <citation type="submission" date="2020-05" db="EMBL/GenBank/DDBJ databases">
        <title>Mycena genomes resolve the evolution of fungal bioluminescence.</title>
        <authorList>
            <person name="Tsai I.J."/>
        </authorList>
    </citation>
    <scope>NUCLEOTIDE SEQUENCE</scope>
    <source>
        <strain evidence="2">160909Yilan</strain>
    </source>
</reference>
<dbReference type="InterPro" id="IPR001810">
    <property type="entry name" value="F-box_dom"/>
</dbReference>
<evidence type="ECO:0000313" key="3">
    <source>
        <dbReference type="Proteomes" id="UP000623467"/>
    </source>
</evidence>
<dbReference type="OrthoDB" id="2987979at2759"/>
<dbReference type="Proteomes" id="UP000623467">
    <property type="component" value="Unassembled WGS sequence"/>
</dbReference>
<name>A0A8H6YNI1_9AGAR</name>
<accession>A0A8H6YNI1</accession>
<organism evidence="2 3">
    <name type="scientific">Mycena sanguinolenta</name>
    <dbReference type="NCBI Taxonomy" id="230812"/>
    <lineage>
        <taxon>Eukaryota</taxon>
        <taxon>Fungi</taxon>
        <taxon>Dikarya</taxon>
        <taxon>Basidiomycota</taxon>
        <taxon>Agaricomycotina</taxon>
        <taxon>Agaricomycetes</taxon>
        <taxon>Agaricomycetidae</taxon>
        <taxon>Agaricales</taxon>
        <taxon>Marasmiineae</taxon>
        <taxon>Mycenaceae</taxon>
        <taxon>Mycena</taxon>
    </lineage>
</organism>
<dbReference type="AlphaFoldDB" id="A0A8H6YNI1"/>